<feature type="signal peptide" evidence="1">
    <location>
        <begin position="1"/>
        <end position="22"/>
    </location>
</feature>
<evidence type="ECO:0000313" key="6">
    <source>
        <dbReference type="Proteomes" id="UP000318571"/>
    </source>
</evidence>
<dbReference type="InterPro" id="IPR055472">
    <property type="entry name" value="DUF7044"/>
</dbReference>
<dbReference type="InterPro" id="IPR055470">
    <property type="entry name" value="DUF7042"/>
</dbReference>
<comment type="caution">
    <text evidence="5">The sequence shown here is derived from an EMBL/GenBank/DDBJ whole genome shotgun (WGS) entry which is preliminary data.</text>
</comment>
<evidence type="ECO:0000259" key="3">
    <source>
        <dbReference type="Pfam" id="PF23070"/>
    </source>
</evidence>
<dbReference type="EMBL" id="VCGU01000005">
    <property type="protein sequence ID" value="TRY74582.1"/>
    <property type="molecule type" value="Genomic_DNA"/>
</dbReference>
<accession>A0A553PA74</accession>
<feature type="domain" description="DUF7043" evidence="3">
    <location>
        <begin position="268"/>
        <end position="379"/>
    </location>
</feature>
<evidence type="ECO:0000259" key="2">
    <source>
        <dbReference type="Pfam" id="PF23069"/>
    </source>
</evidence>
<dbReference type="STRING" id="6832.A0A553PA74"/>
<evidence type="ECO:0000313" key="5">
    <source>
        <dbReference type="EMBL" id="TRY74582.1"/>
    </source>
</evidence>
<name>A0A553PA74_TIGCA</name>
<dbReference type="OMA" id="VFDWDFY"/>
<keyword evidence="6" id="KW-1185">Reference proteome</keyword>
<keyword evidence="1" id="KW-0732">Signal</keyword>
<dbReference type="Proteomes" id="UP000318571">
    <property type="component" value="Chromosome 2"/>
</dbReference>
<gene>
    <name evidence="5" type="ORF">TCAL_04595</name>
</gene>
<protein>
    <submittedName>
        <fullName evidence="5">Uncharacterized protein</fullName>
    </submittedName>
</protein>
<sequence>MVVHGILGVALLVFTTNQDVTAQSINNYIPYYEKPTYNCTIPRVVQGEWYSREKNLDTVTIIDASQMQRRGICVEHETDYTGKYTFLFSENPKDRSFSEEPTLENVCSRLNPLSQIITLFAENYTPINCRSSLEGVFHFAYQNRFSFTGECRHPEQQIHSCQDVGSQFLIANQKFNLTYRKCEGMSWTFDGVVEYSCLGDWFVGKDHFFAVANTKESRKDEKFRCFLKNREDDYYLGASITPECNVLKTIEKSPERYRLKPVRSQTVEPGCLLPENFTGEWINTANIDADVWINSTHIVETWHPDVSRWRKAIYICMEQRDSRFMMARLTIDGCQVDYQCFDFVPRHHNVIRFRKGVAMIMNDFHTVCSWVQFKNDVRWKYDLMLRKDPVPIRCPVAGAFNFTQQGDFQFQTRILGGITKDPRHDVWGRTGQFSCKQNISRLAVCDTDQKEITIDETYCWSTDHLGRPIDIYSEADYRMQCIGYWKENLKSYLITYDQLDAFTKYRCWVYQRADLNKMLMSMSVGPYCDLAQDVDSGNWTEGAVVSLVMDENEREFDRCPMYFNDGEDPWKVEENHIRVFNFNDESSGANLTGSIILIVALALGASQIK</sequence>
<organism evidence="5 6">
    <name type="scientific">Tigriopus californicus</name>
    <name type="common">Marine copepod</name>
    <dbReference type="NCBI Taxonomy" id="6832"/>
    <lineage>
        <taxon>Eukaryota</taxon>
        <taxon>Metazoa</taxon>
        <taxon>Ecdysozoa</taxon>
        <taxon>Arthropoda</taxon>
        <taxon>Crustacea</taxon>
        <taxon>Multicrustacea</taxon>
        <taxon>Hexanauplia</taxon>
        <taxon>Copepoda</taxon>
        <taxon>Harpacticoida</taxon>
        <taxon>Harpacticidae</taxon>
        <taxon>Tigriopus</taxon>
    </lineage>
</organism>
<dbReference type="GO" id="GO:0042060">
    <property type="term" value="P:wound healing"/>
    <property type="evidence" value="ECO:0007669"/>
    <property type="project" value="TreeGrafter"/>
</dbReference>
<dbReference type="PANTHER" id="PTHR22255">
    <property type="entry name" value="LP06548P"/>
    <property type="match status" value="1"/>
</dbReference>
<feature type="chain" id="PRO_5022030198" evidence="1">
    <location>
        <begin position="23"/>
        <end position="609"/>
    </location>
</feature>
<dbReference type="Pfam" id="PF23069">
    <property type="entry name" value="DUF7042"/>
    <property type="match status" value="2"/>
</dbReference>
<proteinExistence type="predicted"/>
<dbReference type="PANTHER" id="PTHR22255:SF1">
    <property type="entry name" value="LD32918P"/>
    <property type="match status" value="1"/>
</dbReference>
<evidence type="ECO:0000256" key="1">
    <source>
        <dbReference type="SAM" id="SignalP"/>
    </source>
</evidence>
<feature type="domain" description="DUF7044" evidence="4">
    <location>
        <begin position="38"/>
        <end position="89"/>
    </location>
</feature>
<evidence type="ECO:0000259" key="4">
    <source>
        <dbReference type="Pfam" id="PF23071"/>
    </source>
</evidence>
<feature type="domain" description="DUF7042" evidence="2">
    <location>
        <begin position="391"/>
        <end position="536"/>
    </location>
</feature>
<dbReference type="Pfam" id="PF23071">
    <property type="entry name" value="DUF7044"/>
    <property type="match status" value="1"/>
</dbReference>
<dbReference type="Pfam" id="PF23070">
    <property type="entry name" value="DUF7043"/>
    <property type="match status" value="1"/>
</dbReference>
<dbReference type="InterPro" id="IPR055471">
    <property type="entry name" value="DUF7043"/>
</dbReference>
<reference evidence="5 6" key="1">
    <citation type="journal article" date="2018" name="Nat. Ecol. Evol.">
        <title>Genomic signatures of mitonuclear coevolution across populations of Tigriopus californicus.</title>
        <authorList>
            <person name="Barreto F.S."/>
            <person name="Watson E.T."/>
            <person name="Lima T.G."/>
            <person name="Willett C.S."/>
            <person name="Edmands S."/>
            <person name="Li W."/>
            <person name="Burton R.S."/>
        </authorList>
    </citation>
    <scope>NUCLEOTIDE SEQUENCE [LARGE SCALE GENOMIC DNA]</scope>
    <source>
        <strain evidence="5 6">San Diego</strain>
    </source>
</reference>
<feature type="domain" description="DUF7042" evidence="2">
    <location>
        <begin position="128"/>
        <end position="260"/>
    </location>
</feature>
<dbReference type="AlphaFoldDB" id="A0A553PA74"/>